<protein>
    <recommendedName>
        <fullName evidence="4">Peptidyl-prolyl cis-trans isomerase</fullName>
        <shortName evidence="4">PPIase</shortName>
        <ecNumber evidence="4">5.2.1.8</ecNumber>
    </recommendedName>
</protein>
<dbReference type="InterPro" id="IPR044666">
    <property type="entry name" value="Cyclophilin_A-like"/>
</dbReference>
<dbReference type="EMBL" id="FRAC01000007">
    <property type="protein sequence ID" value="SHJ84823.1"/>
    <property type="molecule type" value="Genomic_DNA"/>
</dbReference>
<evidence type="ECO:0000256" key="3">
    <source>
        <dbReference type="ARBA" id="ARBA00023235"/>
    </source>
</evidence>
<dbReference type="AlphaFoldDB" id="A0A1M6MNG9"/>
<keyword evidence="2 4" id="KW-0697">Rotamase</keyword>
<dbReference type="InterPro" id="IPR002130">
    <property type="entry name" value="Cyclophilin-type_PPIase_dom"/>
</dbReference>
<keyword evidence="3 4" id="KW-0413">Isomerase</keyword>
<proteinExistence type="inferred from homology"/>
<feature type="domain" description="PPIase cyclophilin-type" evidence="5">
    <location>
        <begin position="58"/>
        <end position="236"/>
    </location>
</feature>
<accession>A0A1M6MNG9</accession>
<dbReference type="Proteomes" id="UP000184386">
    <property type="component" value="Unassembled WGS sequence"/>
</dbReference>
<dbReference type="SUPFAM" id="SSF50891">
    <property type="entry name" value="Cyclophilin-like"/>
    <property type="match status" value="1"/>
</dbReference>
<comment type="function">
    <text evidence="1 4">PPIases accelerate the folding of proteins. It catalyzes the cis-trans isomerization of proline imidic peptide bonds in oligopeptides.</text>
</comment>
<dbReference type="EC" id="5.2.1.8" evidence="4"/>
<reference evidence="6 7" key="1">
    <citation type="submission" date="2016-11" db="EMBL/GenBank/DDBJ databases">
        <authorList>
            <person name="Jaros S."/>
            <person name="Januszkiewicz K."/>
            <person name="Wedrychowicz H."/>
        </authorList>
    </citation>
    <scope>NUCLEOTIDE SEQUENCE [LARGE SCALE GENOMIC DNA]</scope>
    <source>
        <strain evidence="6 7">DSM 15929</strain>
    </source>
</reference>
<dbReference type="GO" id="GO:0006457">
    <property type="term" value="P:protein folding"/>
    <property type="evidence" value="ECO:0007669"/>
    <property type="project" value="InterPro"/>
</dbReference>
<keyword evidence="7" id="KW-1185">Reference proteome</keyword>
<evidence type="ECO:0000256" key="1">
    <source>
        <dbReference type="ARBA" id="ARBA00002388"/>
    </source>
</evidence>
<evidence type="ECO:0000259" key="5">
    <source>
        <dbReference type="PROSITE" id="PS50072"/>
    </source>
</evidence>
<dbReference type="Pfam" id="PF00160">
    <property type="entry name" value="Pro_isomerase"/>
    <property type="match status" value="1"/>
</dbReference>
<organism evidence="6 7">
    <name type="scientific">Anaerocolumna jejuensis DSM 15929</name>
    <dbReference type="NCBI Taxonomy" id="1121322"/>
    <lineage>
        <taxon>Bacteria</taxon>
        <taxon>Bacillati</taxon>
        <taxon>Bacillota</taxon>
        <taxon>Clostridia</taxon>
        <taxon>Lachnospirales</taxon>
        <taxon>Lachnospiraceae</taxon>
        <taxon>Anaerocolumna</taxon>
    </lineage>
</organism>
<dbReference type="InterPro" id="IPR029000">
    <property type="entry name" value="Cyclophilin-like_dom_sf"/>
</dbReference>
<gene>
    <name evidence="6" type="ORF">SAMN02745136_01088</name>
</gene>
<evidence type="ECO:0000313" key="7">
    <source>
        <dbReference type="Proteomes" id="UP000184386"/>
    </source>
</evidence>
<evidence type="ECO:0000256" key="2">
    <source>
        <dbReference type="ARBA" id="ARBA00023110"/>
    </source>
</evidence>
<dbReference type="STRING" id="1121322.SAMN02745136_01088"/>
<dbReference type="PROSITE" id="PS00170">
    <property type="entry name" value="CSA_PPIASE_1"/>
    <property type="match status" value="1"/>
</dbReference>
<dbReference type="PANTHER" id="PTHR45625">
    <property type="entry name" value="PEPTIDYL-PROLYL CIS-TRANS ISOMERASE-RELATED"/>
    <property type="match status" value="1"/>
</dbReference>
<comment type="catalytic activity">
    <reaction evidence="4">
        <text>[protein]-peptidylproline (omega=180) = [protein]-peptidylproline (omega=0)</text>
        <dbReference type="Rhea" id="RHEA:16237"/>
        <dbReference type="Rhea" id="RHEA-COMP:10747"/>
        <dbReference type="Rhea" id="RHEA-COMP:10748"/>
        <dbReference type="ChEBI" id="CHEBI:83833"/>
        <dbReference type="ChEBI" id="CHEBI:83834"/>
        <dbReference type="EC" id="5.2.1.8"/>
    </reaction>
</comment>
<name>A0A1M6MNG9_9FIRM</name>
<dbReference type="RefSeq" id="WP_073273639.1">
    <property type="nucleotide sequence ID" value="NZ_FRAC01000007.1"/>
</dbReference>
<dbReference type="PRINTS" id="PR00153">
    <property type="entry name" value="CSAPPISMRASE"/>
</dbReference>
<evidence type="ECO:0000256" key="4">
    <source>
        <dbReference type="RuleBase" id="RU363019"/>
    </source>
</evidence>
<comment type="similarity">
    <text evidence="4">Belongs to the cyclophilin-type PPIase family.</text>
</comment>
<sequence>MKKSQVTILVVLILLIGVVGVGFAIKNGKTAGSSSVSGYEDQLAAPKKGDTVAEIVVKDFGSMHVKFFAKEAPKAVSNFTTHAQKGYYDKLIFHRVMDNFMIQGGDPTGTGTSGESIWGGSFEDEFSDNLQPYRGALCMANSGPDTNGSQFFIVQDKDTYDRATLDSITAQYGNKFSEDAEEGYSKTGGTPWLYRAHTVFGQVYEGLDVLDSIAATKTDEENSKPLTDVVIEKIIVSKYGE</sequence>
<dbReference type="InterPro" id="IPR020892">
    <property type="entry name" value="Cyclophilin-type_PPIase_CS"/>
</dbReference>
<evidence type="ECO:0000313" key="6">
    <source>
        <dbReference type="EMBL" id="SHJ84823.1"/>
    </source>
</evidence>
<dbReference type="PROSITE" id="PS50072">
    <property type="entry name" value="CSA_PPIASE_2"/>
    <property type="match status" value="1"/>
</dbReference>
<dbReference type="Gene3D" id="2.40.100.10">
    <property type="entry name" value="Cyclophilin-like"/>
    <property type="match status" value="1"/>
</dbReference>
<dbReference type="GO" id="GO:0003755">
    <property type="term" value="F:peptidyl-prolyl cis-trans isomerase activity"/>
    <property type="evidence" value="ECO:0007669"/>
    <property type="project" value="UniProtKB-UniRule"/>
</dbReference>
<dbReference type="PANTHER" id="PTHR45625:SF4">
    <property type="entry name" value="PEPTIDYLPROLYL ISOMERASE DOMAIN AND WD REPEAT-CONTAINING PROTEIN 1"/>
    <property type="match status" value="1"/>
</dbReference>
<dbReference type="OrthoDB" id="9807797at2"/>